<evidence type="ECO:0000256" key="6">
    <source>
        <dbReference type="SAM" id="Phobius"/>
    </source>
</evidence>
<feature type="transmembrane region" description="Helical" evidence="6">
    <location>
        <begin position="141"/>
        <end position="163"/>
    </location>
</feature>
<name>A0A399F859_9DEIN</name>
<dbReference type="Pfam" id="PF03741">
    <property type="entry name" value="TerC"/>
    <property type="match status" value="1"/>
</dbReference>
<dbReference type="RefSeq" id="WP_119357223.1">
    <property type="nucleotide sequence ID" value="NZ_BJXM01000019.1"/>
</dbReference>
<evidence type="ECO:0000256" key="5">
    <source>
        <dbReference type="ARBA" id="ARBA00023136"/>
    </source>
</evidence>
<feature type="transmembrane region" description="Helical" evidence="6">
    <location>
        <begin position="68"/>
        <end position="88"/>
    </location>
</feature>
<evidence type="ECO:0000256" key="1">
    <source>
        <dbReference type="ARBA" id="ARBA00004141"/>
    </source>
</evidence>
<feature type="transmembrane region" description="Helical" evidence="6">
    <location>
        <begin position="43"/>
        <end position="62"/>
    </location>
</feature>
<dbReference type="EMBL" id="QWLB01000021">
    <property type="protein sequence ID" value="RIH92300.1"/>
    <property type="molecule type" value="Genomic_DNA"/>
</dbReference>
<dbReference type="InterPro" id="IPR022493">
    <property type="entry name" value="CHP03716_TM_YkoY"/>
</dbReference>
<organism evidence="7 8">
    <name type="scientific">Meiothermus granaticius NBRC 107808</name>
    <dbReference type="NCBI Taxonomy" id="1227551"/>
    <lineage>
        <taxon>Bacteria</taxon>
        <taxon>Thermotogati</taxon>
        <taxon>Deinococcota</taxon>
        <taxon>Deinococci</taxon>
        <taxon>Thermales</taxon>
        <taxon>Thermaceae</taxon>
        <taxon>Meiothermus</taxon>
    </lineage>
</organism>
<comment type="subcellular location">
    <subcellularLocation>
        <location evidence="1">Membrane</location>
        <topology evidence="1">Multi-pass membrane protein</topology>
    </subcellularLocation>
</comment>
<evidence type="ECO:0000313" key="8">
    <source>
        <dbReference type="Proteomes" id="UP000266178"/>
    </source>
</evidence>
<dbReference type="PANTHER" id="PTHR30238">
    <property type="entry name" value="MEMBRANE BOUND PREDICTED REDOX MODULATOR"/>
    <property type="match status" value="1"/>
</dbReference>
<dbReference type="OrthoDB" id="9806211at2"/>
<feature type="transmembrane region" description="Helical" evidence="6">
    <location>
        <begin position="6"/>
        <end position="31"/>
    </location>
</feature>
<comment type="caution">
    <text evidence="7">The sequence shown here is derived from an EMBL/GenBank/DDBJ whole genome shotgun (WGS) entry which is preliminary data.</text>
</comment>
<keyword evidence="5 6" id="KW-0472">Membrane</keyword>
<keyword evidence="3 6" id="KW-0812">Transmembrane</keyword>
<dbReference type="Proteomes" id="UP000266178">
    <property type="component" value="Unassembled WGS sequence"/>
</dbReference>
<dbReference type="PANTHER" id="PTHR30238:SF4">
    <property type="entry name" value="SLL1022 PROTEIN"/>
    <property type="match status" value="1"/>
</dbReference>
<reference evidence="7 8" key="1">
    <citation type="submission" date="2018-08" db="EMBL/GenBank/DDBJ databases">
        <title>Meiothermus granaticius genome AF-68 sequencing project.</title>
        <authorList>
            <person name="Da Costa M.S."/>
            <person name="Albuquerque L."/>
            <person name="Raposo P."/>
            <person name="Froufe H.J.C."/>
            <person name="Barroso C.S."/>
            <person name="Egas C."/>
        </authorList>
    </citation>
    <scope>NUCLEOTIDE SEQUENCE [LARGE SCALE GENOMIC DNA]</scope>
    <source>
        <strain evidence="7 8">AF-68</strain>
    </source>
</reference>
<proteinExistence type="inferred from homology"/>
<dbReference type="GO" id="GO:0016020">
    <property type="term" value="C:membrane"/>
    <property type="evidence" value="ECO:0007669"/>
    <property type="project" value="UniProtKB-SubCell"/>
</dbReference>
<dbReference type="InterPro" id="IPR005496">
    <property type="entry name" value="Integral_membrane_TerC"/>
</dbReference>
<keyword evidence="4 6" id="KW-1133">Transmembrane helix</keyword>
<evidence type="ECO:0000313" key="7">
    <source>
        <dbReference type="EMBL" id="RIH92300.1"/>
    </source>
</evidence>
<accession>A0A399F859</accession>
<feature type="transmembrane region" description="Helical" evidence="6">
    <location>
        <begin position="115"/>
        <end position="135"/>
    </location>
</feature>
<gene>
    <name evidence="7" type="ORF">Mgrana_01731</name>
</gene>
<protein>
    <submittedName>
        <fullName evidence="7">Integral membrane protein, YkoY family</fullName>
    </submittedName>
</protein>
<evidence type="ECO:0000256" key="2">
    <source>
        <dbReference type="ARBA" id="ARBA00007511"/>
    </source>
</evidence>
<evidence type="ECO:0000256" key="3">
    <source>
        <dbReference type="ARBA" id="ARBA00022692"/>
    </source>
</evidence>
<dbReference type="NCBIfam" id="TIGR03716">
    <property type="entry name" value="R_switched_YkoY"/>
    <property type="match status" value="1"/>
</dbReference>
<sequence length="242" mass="26341">MGLPEAVLAILIIVALEAILSVDNAMVLAVMVRPLPPELRKKALLYGIIGAYALRGLALLFATLIIKVWWIQLLGGLYLIYLAAKFFWNSKPAEDAVHAPEDTVAQAAARSFWRIVVMVNVIDLAFAIDSVLVVVAFSKNFWVIFTGVAVGILLIRLAAGWMIGVMERYPRLEAVAYAVVGWAGVKLGLEGWNHGAEVLLHNPSLVLALPKEIFLGITFAILILGTVWALRSGKPTPKHSNP</sequence>
<feature type="transmembrane region" description="Helical" evidence="6">
    <location>
        <begin position="213"/>
        <end position="230"/>
    </location>
</feature>
<comment type="similarity">
    <text evidence="2">Belongs to the TerC family.</text>
</comment>
<evidence type="ECO:0000256" key="4">
    <source>
        <dbReference type="ARBA" id="ARBA00022989"/>
    </source>
</evidence>
<keyword evidence="8" id="KW-1185">Reference proteome</keyword>
<dbReference type="AlphaFoldDB" id="A0A399F859"/>